<name>A0A9Q8WJD4_9PEZI</name>
<organism evidence="2 3">
    <name type="scientific">Colletotrichum lupini</name>
    <dbReference type="NCBI Taxonomy" id="145971"/>
    <lineage>
        <taxon>Eukaryota</taxon>
        <taxon>Fungi</taxon>
        <taxon>Dikarya</taxon>
        <taxon>Ascomycota</taxon>
        <taxon>Pezizomycotina</taxon>
        <taxon>Sordariomycetes</taxon>
        <taxon>Hypocreomycetidae</taxon>
        <taxon>Glomerellales</taxon>
        <taxon>Glomerellaceae</taxon>
        <taxon>Colletotrichum</taxon>
        <taxon>Colletotrichum acutatum species complex</taxon>
    </lineage>
</organism>
<evidence type="ECO:0000313" key="3">
    <source>
        <dbReference type="Proteomes" id="UP000830671"/>
    </source>
</evidence>
<dbReference type="EMBL" id="CP019477">
    <property type="protein sequence ID" value="UQC84952.1"/>
    <property type="molecule type" value="Genomic_DNA"/>
</dbReference>
<accession>A0A9Q8WJD4</accession>
<protein>
    <submittedName>
        <fullName evidence="2">Uncharacterized protein</fullName>
    </submittedName>
</protein>
<dbReference type="GeneID" id="73344434"/>
<dbReference type="KEGG" id="clup:CLUP02_10448"/>
<dbReference type="AlphaFoldDB" id="A0A9Q8WJD4"/>
<reference evidence="2" key="1">
    <citation type="journal article" date="2021" name="Mol. Plant Microbe Interact.">
        <title>Complete Genome Sequence of the Plant-Pathogenic Fungus Colletotrichum lupini.</title>
        <authorList>
            <person name="Baroncelli R."/>
            <person name="Pensec F."/>
            <person name="Da Lio D."/>
            <person name="Boufleur T."/>
            <person name="Vicente I."/>
            <person name="Sarrocco S."/>
            <person name="Picot A."/>
            <person name="Baraldi E."/>
            <person name="Sukno S."/>
            <person name="Thon M."/>
            <person name="Le Floch G."/>
        </authorList>
    </citation>
    <scope>NUCLEOTIDE SEQUENCE</scope>
    <source>
        <strain evidence="2">IMI 504893</strain>
    </source>
</reference>
<proteinExistence type="predicted"/>
<keyword evidence="3" id="KW-1185">Reference proteome</keyword>
<gene>
    <name evidence="2" type="ORF">CLUP02_10448</name>
</gene>
<evidence type="ECO:0000256" key="1">
    <source>
        <dbReference type="SAM" id="MobiDB-lite"/>
    </source>
</evidence>
<dbReference type="RefSeq" id="XP_049146569.1">
    <property type="nucleotide sequence ID" value="XM_049289424.1"/>
</dbReference>
<evidence type="ECO:0000313" key="2">
    <source>
        <dbReference type="EMBL" id="UQC84952.1"/>
    </source>
</evidence>
<dbReference type="Proteomes" id="UP000830671">
    <property type="component" value="Chromosome 5"/>
</dbReference>
<feature type="region of interest" description="Disordered" evidence="1">
    <location>
        <begin position="58"/>
        <end position="78"/>
    </location>
</feature>
<sequence length="646" mass="72457">MGSSPKVEQGLVQPRYSLGSTPFVRKSSQLNQNSRYSSLHHFGLRLIEAISRRSALRTSDEAKTRNLTGKKTSDRDNGMLATAKGGPLRLICPASLHRWTRSTRMAWSLLVPDPCEIFGRATLIIVEHTDPDFGVHVLQLATMGLERFVYLKTRAGFEAISTIWLTKLIRISWKNCTDRWGASTLVIFDEKDRLDTESENAMMPRRSSQISMASKPDERAAMTIHETSEMEPTMTRSRTSISADRRHPHLVMLAFLRSGFTGRSPSSIPHTVEFDYTTLSTLSTLPGPSSFAKGCQSARRRLVTTRVETASHCRAFVPPTGPAKPCQRPAGNVTMSRRSRLFDDGSKFVVNYPLINIPPPRAQNLCLRTLNFYLICPSASEWNPVTVSRAVSRDPGPLPNKAWWHGLDALPYSERFSREFRGVWARLNLHQNQSAAYLAQARWSGPATSHASRLRIYTILASFSNLLQNDMGWPLSFPGTLPPLNLVRHHRRPHRRRAPNNQIYQSGPGSPIACSCMIHSRRLCRRETGLGLCNFLARGVSPSPGHRSGPANPFETIENQSHLWKARLCWCTQPASSSRQINASTDLSLSKTCHPEYRQVCIRITRMSGQTFIFSLLISISSSLQPSFICLSFRHEPGAPTRPFTL</sequence>